<organism evidence="1 2">
    <name type="scientific">Glycomyces buryatensis</name>
    <dbReference type="NCBI Taxonomy" id="2570927"/>
    <lineage>
        <taxon>Bacteria</taxon>
        <taxon>Bacillati</taxon>
        <taxon>Actinomycetota</taxon>
        <taxon>Actinomycetes</taxon>
        <taxon>Glycomycetales</taxon>
        <taxon>Glycomycetaceae</taxon>
        <taxon>Glycomyces</taxon>
    </lineage>
</organism>
<dbReference type="RefSeq" id="WP_136536474.1">
    <property type="nucleotide sequence ID" value="NZ_STGY01000071.1"/>
</dbReference>
<protein>
    <submittedName>
        <fullName evidence="1">Uncharacterized protein</fullName>
    </submittedName>
</protein>
<evidence type="ECO:0000313" key="1">
    <source>
        <dbReference type="EMBL" id="THV36998.1"/>
    </source>
</evidence>
<sequence length="145" mass="16322">MKFMNERWETVEEIAAAREGFETALPGWQRPAAFGLGTLDEHGKLEFARVNVGENPLPAVVLATVCGYRNETGSFRLSRKDLTRVIELLSPAEACTAYQHPNLWAWRQLLLNLEMDDEAIAVFIADWDSLGDDPYVDALRKAADR</sequence>
<dbReference type="AlphaFoldDB" id="A0A4S8PZ70"/>
<gene>
    <name evidence="1" type="ORF">FAB82_20795</name>
</gene>
<dbReference type="EMBL" id="STGY01000071">
    <property type="protein sequence ID" value="THV36998.1"/>
    <property type="molecule type" value="Genomic_DNA"/>
</dbReference>
<reference evidence="2" key="1">
    <citation type="submission" date="2019-04" db="EMBL/GenBank/DDBJ databases">
        <title>Nocardioides xinjiangensis sp. nov.</title>
        <authorList>
            <person name="Liu S."/>
        </authorList>
    </citation>
    <scope>NUCLEOTIDE SEQUENCE [LARGE SCALE GENOMIC DNA]</scope>
    <source>
        <strain evidence="2">18</strain>
    </source>
</reference>
<accession>A0A4S8PZ70</accession>
<name>A0A4S8PZ70_9ACTN</name>
<reference evidence="1 2" key="2">
    <citation type="submission" date="2019-05" db="EMBL/GenBank/DDBJ databases">
        <title>Glycomyces buryatensis sp. nov.</title>
        <authorList>
            <person name="Nikitina E."/>
        </authorList>
    </citation>
    <scope>NUCLEOTIDE SEQUENCE [LARGE SCALE GENOMIC DNA]</scope>
    <source>
        <strain evidence="1 2">18</strain>
    </source>
</reference>
<dbReference type="Proteomes" id="UP000308760">
    <property type="component" value="Unassembled WGS sequence"/>
</dbReference>
<dbReference type="OrthoDB" id="4729272at2"/>
<evidence type="ECO:0000313" key="2">
    <source>
        <dbReference type="Proteomes" id="UP000308760"/>
    </source>
</evidence>
<comment type="caution">
    <text evidence="1">The sequence shown here is derived from an EMBL/GenBank/DDBJ whole genome shotgun (WGS) entry which is preliminary data.</text>
</comment>
<keyword evidence="2" id="KW-1185">Reference proteome</keyword>
<proteinExistence type="predicted"/>